<protein>
    <recommendedName>
        <fullName evidence="4">Response regulatory domain-containing protein</fullName>
    </recommendedName>
</protein>
<dbReference type="SMART" id="SM00448">
    <property type="entry name" value="REC"/>
    <property type="match status" value="1"/>
</dbReference>
<dbReference type="SUPFAM" id="SSF52172">
    <property type="entry name" value="CheY-like"/>
    <property type="match status" value="1"/>
</dbReference>
<evidence type="ECO:0000256" key="3">
    <source>
        <dbReference type="SAM" id="Coils"/>
    </source>
</evidence>
<dbReference type="PANTHER" id="PTHR44591:SF3">
    <property type="entry name" value="RESPONSE REGULATORY DOMAIN-CONTAINING PROTEIN"/>
    <property type="match status" value="1"/>
</dbReference>
<feature type="domain" description="Response regulatory" evidence="4">
    <location>
        <begin position="4"/>
        <end position="121"/>
    </location>
</feature>
<evidence type="ECO:0000313" key="5">
    <source>
        <dbReference type="EMBL" id="PJC22679.1"/>
    </source>
</evidence>
<dbReference type="Proteomes" id="UP000228781">
    <property type="component" value="Unassembled WGS sequence"/>
</dbReference>
<evidence type="ECO:0000313" key="6">
    <source>
        <dbReference type="Proteomes" id="UP000228781"/>
    </source>
</evidence>
<dbReference type="PROSITE" id="PS50110">
    <property type="entry name" value="RESPONSE_REGULATORY"/>
    <property type="match status" value="1"/>
</dbReference>
<dbReference type="EMBL" id="PFSK01000027">
    <property type="protein sequence ID" value="PJC22679.1"/>
    <property type="molecule type" value="Genomic_DNA"/>
</dbReference>
<comment type="caution">
    <text evidence="5">The sequence shown here is derived from an EMBL/GenBank/DDBJ whole genome shotgun (WGS) entry which is preliminary data.</text>
</comment>
<keyword evidence="3" id="KW-0175">Coiled coil</keyword>
<dbReference type="InterPro" id="IPR050595">
    <property type="entry name" value="Bact_response_regulator"/>
</dbReference>
<dbReference type="AlphaFoldDB" id="A0A2M8EIV1"/>
<feature type="coiled-coil region" evidence="3">
    <location>
        <begin position="129"/>
        <end position="228"/>
    </location>
</feature>
<reference evidence="6" key="1">
    <citation type="submission" date="2017-09" db="EMBL/GenBank/DDBJ databases">
        <title>Depth-based differentiation of microbial function through sediment-hosted aquifers and enrichment of novel symbionts in the deep terrestrial subsurface.</title>
        <authorList>
            <person name="Probst A.J."/>
            <person name="Ladd B."/>
            <person name="Jarett J.K."/>
            <person name="Geller-Mcgrath D.E."/>
            <person name="Sieber C.M.K."/>
            <person name="Emerson J.B."/>
            <person name="Anantharaman K."/>
            <person name="Thomas B.C."/>
            <person name="Malmstrom R."/>
            <person name="Stieglmeier M."/>
            <person name="Klingl A."/>
            <person name="Woyke T."/>
            <person name="Ryan C.M."/>
            <person name="Banfield J.F."/>
        </authorList>
    </citation>
    <scope>NUCLEOTIDE SEQUENCE [LARGE SCALE GENOMIC DNA]</scope>
</reference>
<evidence type="ECO:0000259" key="4">
    <source>
        <dbReference type="PROSITE" id="PS50110"/>
    </source>
</evidence>
<dbReference type="InterPro" id="IPR001789">
    <property type="entry name" value="Sig_transdc_resp-reg_receiver"/>
</dbReference>
<dbReference type="CDD" id="cd17574">
    <property type="entry name" value="REC_OmpR"/>
    <property type="match status" value="1"/>
</dbReference>
<dbReference type="Pfam" id="PF00072">
    <property type="entry name" value="Response_reg"/>
    <property type="match status" value="1"/>
</dbReference>
<organism evidence="5 6">
    <name type="scientific">candidate division WWE3 bacterium CG_4_9_14_0_2_um_filter_48_10</name>
    <dbReference type="NCBI Taxonomy" id="1975078"/>
    <lineage>
        <taxon>Bacteria</taxon>
        <taxon>Katanobacteria</taxon>
    </lineage>
</organism>
<gene>
    <name evidence="5" type="ORF">CO059_02060</name>
</gene>
<evidence type="ECO:0000256" key="1">
    <source>
        <dbReference type="ARBA" id="ARBA00022553"/>
    </source>
</evidence>
<dbReference type="GO" id="GO:0000160">
    <property type="term" value="P:phosphorelay signal transduction system"/>
    <property type="evidence" value="ECO:0007669"/>
    <property type="project" value="InterPro"/>
</dbReference>
<evidence type="ECO:0000256" key="2">
    <source>
        <dbReference type="PROSITE-ProRule" id="PRU00169"/>
    </source>
</evidence>
<dbReference type="InterPro" id="IPR011006">
    <property type="entry name" value="CheY-like_superfamily"/>
</dbReference>
<feature type="modified residue" description="4-aspartylphosphate" evidence="2">
    <location>
        <position position="53"/>
    </location>
</feature>
<proteinExistence type="predicted"/>
<dbReference type="PANTHER" id="PTHR44591">
    <property type="entry name" value="STRESS RESPONSE REGULATOR PROTEIN 1"/>
    <property type="match status" value="1"/>
</dbReference>
<dbReference type="Gene3D" id="3.40.50.2300">
    <property type="match status" value="1"/>
</dbReference>
<name>A0A2M8EIV1_UNCKA</name>
<keyword evidence="1 2" id="KW-0597">Phosphoprotein</keyword>
<sequence>MAAKILIVEDYSVLARMYQKKFSDDGYQVEVALDGEEGLKKVEEFKPELILLDIMMPKMSGLEMLKKIKEDPQTAGIPVILLTNVGGGQEILERGLEMGAVAYLVKTDYPPRQVVDYVRDIIESYARGVPEVEERKEEIIKREREKEEEERKKEVVERGITQADLALDLARQKMEKTMRKMEAMEKATTPREAVEAVEQEIRKAETEFEQATQQAKKAARKFEGIEEK</sequence>
<accession>A0A2M8EIV1</accession>